<evidence type="ECO:0000313" key="16">
    <source>
        <dbReference type="Proteomes" id="UP000198211"/>
    </source>
</evidence>
<organism evidence="15 16">
    <name type="scientific">Phytophthora megakarya</name>
    <dbReference type="NCBI Taxonomy" id="4795"/>
    <lineage>
        <taxon>Eukaryota</taxon>
        <taxon>Sar</taxon>
        <taxon>Stramenopiles</taxon>
        <taxon>Oomycota</taxon>
        <taxon>Peronosporomycetes</taxon>
        <taxon>Peronosporales</taxon>
        <taxon>Peronosporaceae</taxon>
        <taxon>Phytophthora</taxon>
    </lineage>
</organism>
<evidence type="ECO:0000256" key="1">
    <source>
        <dbReference type="ARBA" id="ARBA00000382"/>
    </source>
</evidence>
<evidence type="ECO:0000256" key="13">
    <source>
        <dbReference type="ARBA" id="ARBA00043078"/>
    </source>
</evidence>
<evidence type="ECO:0000256" key="11">
    <source>
        <dbReference type="ARBA" id="ARBA00037649"/>
    </source>
</evidence>
<accession>A0A225WYD3</accession>
<gene>
    <name evidence="15" type="ORF">PHMEG_0003318</name>
</gene>
<keyword evidence="4" id="KW-1003">Cell membrane</keyword>
<dbReference type="PANTHER" id="PTHR16631:SF17">
    <property type="entry name" value="GLUCAN ENDO-1,3-BETA-GLUCOSIDASE BTGC"/>
    <property type="match status" value="1"/>
</dbReference>
<evidence type="ECO:0000256" key="3">
    <source>
        <dbReference type="ARBA" id="ARBA00012780"/>
    </source>
</evidence>
<keyword evidence="6" id="KW-0472">Membrane</keyword>
<feature type="signal peptide" evidence="14">
    <location>
        <begin position="1"/>
        <end position="19"/>
    </location>
</feature>
<comment type="caution">
    <text evidence="15">The sequence shown here is derived from an EMBL/GenBank/DDBJ whole genome shotgun (WGS) entry which is preliminary data.</text>
</comment>
<sequence length="219" mass="23997">MKLYLPSAIAFALFVHGSAFEQIPSINYNARKGLDSDPDSVKCKTWEEVYNDLVALQGDFTDNLRINSLVDCNQGDPVLQYATGIGAKLDLGISTSNGHDYFLQEKTKLGEFIDKGFIDDRVASLHIGNSAIAHGLVNVDTAISYLKDIREFIRGRGINASVTIADSIDVYNANPQLIDAVDFVSVNYFSFWEKADVNEGVAVTLDRLKSLRIAAANKG</sequence>
<evidence type="ECO:0000256" key="12">
    <source>
        <dbReference type="ARBA" id="ARBA00042373"/>
    </source>
</evidence>
<dbReference type="EC" id="3.2.1.39" evidence="3"/>
<evidence type="ECO:0000256" key="2">
    <source>
        <dbReference type="ARBA" id="ARBA00004236"/>
    </source>
</evidence>
<dbReference type="EMBL" id="NBNE01000168">
    <property type="protein sequence ID" value="OWZ22028.1"/>
    <property type="molecule type" value="Genomic_DNA"/>
</dbReference>
<dbReference type="STRING" id="4795.A0A225WYD3"/>
<dbReference type="GO" id="GO:0042973">
    <property type="term" value="F:glucan endo-1,3-beta-D-glucosidase activity"/>
    <property type="evidence" value="ECO:0007669"/>
    <property type="project" value="UniProtKB-EC"/>
</dbReference>
<keyword evidence="5 15" id="KW-0378">Hydrolase</keyword>
<dbReference type="GO" id="GO:0000272">
    <property type="term" value="P:polysaccharide catabolic process"/>
    <property type="evidence" value="ECO:0007669"/>
    <property type="project" value="UniProtKB-KW"/>
</dbReference>
<name>A0A225WYD3_9STRA</name>
<evidence type="ECO:0000256" key="8">
    <source>
        <dbReference type="ARBA" id="ARBA00023277"/>
    </source>
</evidence>
<evidence type="ECO:0000313" key="15">
    <source>
        <dbReference type="EMBL" id="OWZ22028.1"/>
    </source>
</evidence>
<feature type="chain" id="PRO_5012217647" description="glucan endo-1,3-beta-D-glucosidase" evidence="14">
    <location>
        <begin position="20"/>
        <end position="219"/>
    </location>
</feature>
<evidence type="ECO:0000256" key="6">
    <source>
        <dbReference type="ARBA" id="ARBA00023136"/>
    </source>
</evidence>
<dbReference type="GO" id="GO:0071555">
    <property type="term" value="P:cell wall organization"/>
    <property type="evidence" value="ECO:0007669"/>
    <property type="project" value="UniProtKB-KW"/>
</dbReference>
<comment type="function">
    <text evidence="11">Glucanases play a role in cell expansion during growth, in cell-cell fusion during mating, and in spore release during sporulation. This enzyme may be involved in beta-glucan degradation. Active on laminarin and lichenan.</text>
</comment>
<evidence type="ECO:0000256" key="7">
    <source>
        <dbReference type="ARBA" id="ARBA00023180"/>
    </source>
</evidence>
<keyword evidence="10" id="KW-0624">Polysaccharide degradation</keyword>
<dbReference type="Proteomes" id="UP000198211">
    <property type="component" value="Unassembled WGS sequence"/>
</dbReference>
<keyword evidence="7" id="KW-0325">Glycoprotein</keyword>
<keyword evidence="14" id="KW-0732">Signal</keyword>
<comment type="subcellular location">
    <subcellularLocation>
        <location evidence="2">Cell membrane</location>
    </subcellularLocation>
</comment>
<evidence type="ECO:0000256" key="9">
    <source>
        <dbReference type="ARBA" id="ARBA00023316"/>
    </source>
</evidence>
<comment type="catalytic activity">
    <reaction evidence="1">
        <text>Hydrolysis of (1-&gt;3)-beta-D-glucosidic linkages in (1-&gt;3)-beta-D-glucans.</text>
        <dbReference type="EC" id="3.2.1.39"/>
    </reaction>
</comment>
<dbReference type="GO" id="GO:0005886">
    <property type="term" value="C:plasma membrane"/>
    <property type="evidence" value="ECO:0007669"/>
    <property type="project" value="UniProtKB-SubCell"/>
</dbReference>
<dbReference type="PANTHER" id="PTHR16631">
    <property type="entry name" value="GLUCAN 1,3-BETA-GLUCOSIDASE"/>
    <property type="match status" value="1"/>
</dbReference>
<dbReference type="AlphaFoldDB" id="A0A225WYD3"/>
<evidence type="ECO:0000256" key="5">
    <source>
        <dbReference type="ARBA" id="ARBA00022801"/>
    </source>
</evidence>
<proteinExistence type="predicted"/>
<keyword evidence="8" id="KW-0119">Carbohydrate metabolism</keyword>
<dbReference type="OrthoDB" id="77201at2759"/>
<protein>
    <recommendedName>
        <fullName evidence="3">glucan endo-1,3-beta-D-glucosidase</fullName>
        <ecNumber evidence="3">3.2.1.39</ecNumber>
    </recommendedName>
    <alternativeName>
        <fullName evidence="13">Endo-1,3-beta-glucanase btgC</fullName>
    </alternativeName>
    <alternativeName>
        <fullName evidence="12">Laminarinase btgC</fullName>
    </alternativeName>
</protein>
<keyword evidence="16" id="KW-1185">Reference proteome</keyword>
<evidence type="ECO:0000256" key="14">
    <source>
        <dbReference type="SAM" id="SignalP"/>
    </source>
</evidence>
<dbReference type="InterPro" id="IPR050732">
    <property type="entry name" value="Beta-glucan_modifiers"/>
</dbReference>
<evidence type="ECO:0000256" key="10">
    <source>
        <dbReference type="ARBA" id="ARBA00023326"/>
    </source>
</evidence>
<evidence type="ECO:0000256" key="4">
    <source>
        <dbReference type="ARBA" id="ARBA00022475"/>
    </source>
</evidence>
<feature type="non-terminal residue" evidence="15">
    <location>
        <position position="219"/>
    </location>
</feature>
<keyword evidence="9" id="KW-0961">Cell wall biogenesis/degradation</keyword>
<reference evidence="16" key="1">
    <citation type="submission" date="2017-03" db="EMBL/GenBank/DDBJ databases">
        <title>Phytopthora megakarya and P. palmivora, two closely related causual agents of cacao black pod achieved similar genome size and gene model numbers by different mechanisms.</title>
        <authorList>
            <person name="Ali S."/>
            <person name="Shao J."/>
            <person name="Larry D.J."/>
            <person name="Kronmiller B."/>
            <person name="Shen D."/>
            <person name="Strem M.D."/>
            <person name="Melnick R.L."/>
            <person name="Guiltinan M.J."/>
            <person name="Tyler B.M."/>
            <person name="Meinhardt L.W."/>
            <person name="Bailey B.A."/>
        </authorList>
    </citation>
    <scope>NUCLEOTIDE SEQUENCE [LARGE SCALE GENOMIC DNA]</scope>
    <source>
        <strain evidence="16">zdho120</strain>
    </source>
</reference>
<dbReference type="SUPFAM" id="SSF51445">
    <property type="entry name" value="(Trans)glycosidases"/>
    <property type="match status" value="1"/>
</dbReference>
<dbReference type="InterPro" id="IPR017853">
    <property type="entry name" value="GH"/>
</dbReference>